<dbReference type="Pfam" id="PF03065">
    <property type="entry name" value="Glyco_hydro_57"/>
    <property type="match status" value="1"/>
</dbReference>
<dbReference type="GO" id="GO:0030979">
    <property type="term" value="P:alpha-glucan biosynthetic process"/>
    <property type="evidence" value="ECO:0007669"/>
    <property type="project" value="InterPro"/>
</dbReference>
<dbReference type="Gene3D" id="1.20.1430.10">
    <property type="entry name" value="Families 57/38 glycoside transferase, middle domain"/>
    <property type="match status" value="1"/>
</dbReference>
<evidence type="ECO:0000256" key="2">
    <source>
        <dbReference type="ARBA" id="ARBA00023277"/>
    </source>
</evidence>
<dbReference type="EMBL" id="AP025739">
    <property type="protein sequence ID" value="BDI32926.1"/>
    <property type="molecule type" value="Genomic_DNA"/>
</dbReference>
<dbReference type="InterPro" id="IPR027291">
    <property type="entry name" value="Glyco_hydro_38_N_sf"/>
</dbReference>
<dbReference type="InterPro" id="IPR028995">
    <property type="entry name" value="Glyco_hydro_57/38_cen_sf"/>
</dbReference>
<accession>A0A402CPH0</accession>
<feature type="domain" description="1,4-alpha-glucan branching enzyme C-terminal" evidence="5">
    <location>
        <begin position="477"/>
        <end position="572"/>
    </location>
</feature>
<evidence type="ECO:0000256" key="1">
    <source>
        <dbReference type="ARBA" id="ARBA00006821"/>
    </source>
</evidence>
<name>A0A402CPH0_9BACT</name>
<reference evidence="6 7" key="1">
    <citation type="journal article" date="2019" name="Int. J. Syst. Evol. Microbiol.">
        <title>Capsulimonas corticalis gen. nov., sp. nov., an aerobic capsulated bacterium, of a novel bacterial order, Capsulimonadales ord. nov., of the class Armatimonadia of the phylum Armatimonadetes.</title>
        <authorList>
            <person name="Li J."/>
            <person name="Kudo C."/>
            <person name="Tonouchi A."/>
        </authorList>
    </citation>
    <scope>NUCLEOTIDE SEQUENCE [LARGE SCALE GENOMIC DNA]</scope>
    <source>
        <strain evidence="6 7">AX-7</strain>
    </source>
</reference>
<dbReference type="InterPro" id="IPR011330">
    <property type="entry name" value="Glyco_hydro/deAcase_b/a-brl"/>
</dbReference>
<evidence type="ECO:0000259" key="4">
    <source>
        <dbReference type="Pfam" id="PF03065"/>
    </source>
</evidence>
<dbReference type="InterPro" id="IPR015293">
    <property type="entry name" value="BE_C"/>
</dbReference>
<keyword evidence="2 3" id="KW-0119">Carbohydrate metabolism</keyword>
<dbReference type="InterPro" id="IPR040042">
    <property type="entry name" value="Branching_enz_MT3115-like"/>
</dbReference>
<dbReference type="Gene3D" id="3.20.110.10">
    <property type="entry name" value="Glycoside hydrolase 38, N terminal domain"/>
    <property type="match status" value="1"/>
</dbReference>
<dbReference type="PANTHER" id="PTHR41695:SF1">
    <property type="entry name" value="1,4-ALPHA-GLUCAN BRANCHING ENZYME TK1436"/>
    <property type="match status" value="1"/>
</dbReference>
<dbReference type="InterPro" id="IPR004300">
    <property type="entry name" value="Glyco_hydro_57_N"/>
</dbReference>
<protein>
    <submittedName>
        <fullName evidence="6">1,4-alpha-glucan-branching protein</fullName>
    </submittedName>
</protein>
<proteinExistence type="inferred from homology"/>
<organism evidence="6 7">
    <name type="scientific">Capsulimonas corticalis</name>
    <dbReference type="NCBI Taxonomy" id="2219043"/>
    <lineage>
        <taxon>Bacteria</taxon>
        <taxon>Bacillati</taxon>
        <taxon>Armatimonadota</taxon>
        <taxon>Armatimonadia</taxon>
        <taxon>Capsulimonadales</taxon>
        <taxon>Capsulimonadaceae</taxon>
        <taxon>Capsulimonas</taxon>
    </lineage>
</organism>
<feature type="domain" description="Glycoside hydrolase family 57 N-terminal" evidence="4">
    <location>
        <begin position="9"/>
        <end position="442"/>
    </location>
</feature>
<dbReference type="KEGG" id="ccot:CCAX7_49770"/>
<evidence type="ECO:0000256" key="3">
    <source>
        <dbReference type="RuleBase" id="RU361196"/>
    </source>
</evidence>
<dbReference type="SUPFAM" id="SSF88713">
    <property type="entry name" value="Glycoside hydrolase/deacetylase"/>
    <property type="match status" value="1"/>
</dbReference>
<dbReference type="AlphaFoldDB" id="A0A402CPH0"/>
<evidence type="ECO:0000259" key="5">
    <source>
        <dbReference type="Pfam" id="PF09210"/>
    </source>
</evidence>
<gene>
    <name evidence="6" type="ORF">CCAX7_49770</name>
</gene>
<dbReference type="InterPro" id="IPR037090">
    <property type="entry name" value="57_glycoside_trans_central"/>
</dbReference>
<dbReference type="OrthoDB" id="9803279at2"/>
<sequence>MSEPLGTFSFVLHSHIPYVLAHGRSPHGTDWLSEAAAETYLPLLDVCRRLVDEGLSPKITLGLTPVLVEQLRDPSFHDELLGYLQAKVKSAAENEEQFRRDGNYHMAYLARYWEDWYGKALTDFRDRYGCDIVGAFAAMQDAGHIEIITSSATHGYSALLSQDSSIQAQVKQGIAAYQRHFGRKPRGYWLPECSYRPRYHWVAPETVPGVTKTAHLRKGVEEFLSENGIEFFFVDGHLLKGGEALGVYADKFGPLKEIWKQFSKESVKVEYRPYTPYKAYNVNSSGDPNKRPVAVLGRDAATGTQVWSGDHGYPGDEWYLEFHKKYVTPNEKSLGLRYWRISQDKADLGTKSLYEPHQAEARTREHAAHFVPLIKDVLRAQNDPASVLCAVYDTELYGHWWFEGPQWLYHVLKQLAQDPEISLKTVSEYLEAHPPVNTVNLPEGSWGEGGFHFIWLNEETAWSWKLVYETEIEISALARECGDSVPAAPILKQAAREALLLMASDWQFCISTGGAKDYSEIRLRNHYDNFKALSSLVRRAASGEQLSVGDWKNIAECESRDCVFPDIDPQWFAAVEQPATE</sequence>
<dbReference type="GO" id="GO:0005576">
    <property type="term" value="C:extracellular region"/>
    <property type="evidence" value="ECO:0007669"/>
    <property type="project" value="TreeGrafter"/>
</dbReference>
<dbReference type="Proteomes" id="UP000287394">
    <property type="component" value="Chromosome"/>
</dbReference>
<dbReference type="PANTHER" id="PTHR41695">
    <property type="entry name" value="1,4-ALPHA-GLUCAN BRANCHING ENZYME RV3031-RELATED"/>
    <property type="match status" value="1"/>
</dbReference>
<keyword evidence="7" id="KW-1185">Reference proteome</keyword>
<dbReference type="Pfam" id="PF09210">
    <property type="entry name" value="BE_C"/>
    <property type="match status" value="1"/>
</dbReference>
<comment type="similarity">
    <text evidence="1 3">Belongs to the glycosyl hydrolase 57 family.</text>
</comment>
<dbReference type="SUPFAM" id="SSF88688">
    <property type="entry name" value="Families 57/38 glycoside transferase middle domain"/>
    <property type="match status" value="1"/>
</dbReference>
<evidence type="ECO:0000313" key="6">
    <source>
        <dbReference type="EMBL" id="BDI32926.1"/>
    </source>
</evidence>
<dbReference type="GO" id="GO:0003844">
    <property type="term" value="F:1,4-alpha-glucan branching enzyme activity"/>
    <property type="evidence" value="ECO:0007669"/>
    <property type="project" value="InterPro"/>
</dbReference>
<dbReference type="RefSeq" id="WP_119319389.1">
    <property type="nucleotide sequence ID" value="NZ_AP025739.1"/>
</dbReference>
<evidence type="ECO:0000313" key="7">
    <source>
        <dbReference type="Proteomes" id="UP000287394"/>
    </source>
</evidence>